<accession>A0A8J2TYH8</accession>
<reference evidence="8" key="1">
    <citation type="journal article" date="2014" name="Int. J. Syst. Evol. Microbiol.">
        <title>Complete genome sequence of Corynebacterium casei LMG S-19264T (=DSM 44701T), isolated from a smear-ripened cheese.</title>
        <authorList>
            <consortium name="US DOE Joint Genome Institute (JGI-PGF)"/>
            <person name="Walter F."/>
            <person name="Albersmeier A."/>
            <person name="Kalinowski J."/>
            <person name="Ruckert C."/>
        </authorList>
    </citation>
    <scope>NUCLEOTIDE SEQUENCE</scope>
    <source>
        <strain evidence="8">CGMCC 1.12785</strain>
    </source>
</reference>
<dbReference type="GO" id="GO:0006537">
    <property type="term" value="P:glutamate biosynthetic process"/>
    <property type="evidence" value="ECO:0007669"/>
    <property type="project" value="TreeGrafter"/>
</dbReference>
<proteinExistence type="inferred from homology"/>
<keyword evidence="4 7" id="KW-0378">Hydrolase</keyword>
<dbReference type="EMBL" id="BMFY01000007">
    <property type="protein sequence ID" value="GGA16639.1"/>
    <property type="molecule type" value="Genomic_DNA"/>
</dbReference>
<dbReference type="Gene3D" id="3.40.710.10">
    <property type="entry name" value="DD-peptidase/beta-lactamase superfamily"/>
    <property type="match status" value="1"/>
</dbReference>
<feature type="binding site" evidence="7">
    <location>
        <position position="118"/>
    </location>
    <ligand>
        <name>substrate</name>
    </ligand>
</feature>
<dbReference type="GO" id="GO:0004359">
    <property type="term" value="F:glutaminase activity"/>
    <property type="evidence" value="ECO:0007669"/>
    <property type="project" value="UniProtKB-UniRule"/>
</dbReference>
<keyword evidence="7" id="KW-0007">Acetylation</keyword>
<comment type="similarity">
    <text evidence="1 7">Belongs to the glutaminase family.</text>
</comment>
<evidence type="ECO:0000256" key="7">
    <source>
        <dbReference type="HAMAP-Rule" id="MF_00313"/>
    </source>
</evidence>
<dbReference type="InterPro" id="IPR015868">
    <property type="entry name" value="Glutaminase"/>
</dbReference>
<feature type="binding site" evidence="7">
    <location>
        <position position="245"/>
    </location>
    <ligand>
        <name>substrate</name>
    </ligand>
</feature>
<comment type="subunit">
    <text evidence="2 7">Homotetramer.</text>
</comment>
<dbReference type="InterPro" id="IPR036513">
    <property type="entry name" value="STAS_dom_sf"/>
</dbReference>
<feature type="binding site" evidence="7">
    <location>
        <position position="68"/>
    </location>
    <ligand>
        <name>substrate</name>
    </ligand>
</feature>
<reference evidence="8" key="2">
    <citation type="submission" date="2020-09" db="EMBL/GenBank/DDBJ databases">
        <authorList>
            <person name="Sun Q."/>
            <person name="Zhou Y."/>
        </authorList>
    </citation>
    <scope>NUCLEOTIDE SEQUENCE</scope>
    <source>
        <strain evidence="8">CGMCC 1.12785</strain>
    </source>
</reference>
<dbReference type="RefSeq" id="WP_188550722.1">
    <property type="nucleotide sequence ID" value="NZ_BMFY01000007.1"/>
</dbReference>
<dbReference type="GO" id="GO:0006543">
    <property type="term" value="P:L-glutamine catabolic process"/>
    <property type="evidence" value="ECO:0007669"/>
    <property type="project" value="TreeGrafter"/>
</dbReference>
<evidence type="ECO:0000256" key="6">
    <source>
        <dbReference type="ARBA" id="ARBA00070405"/>
    </source>
</evidence>
<dbReference type="PANTHER" id="PTHR12544">
    <property type="entry name" value="GLUTAMINASE"/>
    <property type="match status" value="1"/>
</dbReference>
<dbReference type="EC" id="3.5.1.2" evidence="3 7"/>
<dbReference type="SUPFAM" id="SSF52091">
    <property type="entry name" value="SpoIIaa-like"/>
    <property type="match status" value="1"/>
</dbReference>
<dbReference type="HAMAP" id="MF_00313">
    <property type="entry name" value="Glutaminase"/>
    <property type="match status" value="1"/>
</dbReference>
<evidence type="ECO:0000313" key="9">
    <source>
        <dbReference type="Proteomes" id="UP000616114"/>
    </source>
</evidence>
<dbReference type="AlphaFoldDB" id="A0A8J2TYH8"/>
<organism evidence="8 9">
    <name type="scientific">Sediminivirga luteola</name>
    <dbReference type="NCBI Taxonomy" id="1774748"/>
    <lineage>
        <taxon>Bacteria</taxon>
        <taxon>Bacillati</taxon>
        <taxon>Actinomycetota</taxon>
        <taxon>Actinomycetes</taxon>
        <taxon>Micrococcales</taxon>
        <taxon>Brevibacteriaceae</taxon>
        <taxon>Sediminivirga</taxon>
    </lineage>
</organism>
<sequence>MAERVMSPIEREVGEVFERVRGIGGGKLASYIPELGKADEEAFGLAVCTADGFTAGLGDADQEFTIQSISKPFVYGLALATHGREDVDAYIDVEPSGEAYNELSVHPESGRPLNAMINAGAIAASSLVPGRTVEERIDAVVSLLSSYAGRQLELDQGVLDSETQSSYRNRAIAYMLRAHDMIACDPDEALAVYLAQCAVKVTCEDLAAMGAVLANGGVQPRTGEPILEPDVLRRMLSVMATCGMYDGAGNWLTDVGMPAKSGVSGGIMGVLPGQLAVAVFSPMLNDHGNSVRGVAAFTELSREFGLHIFDRPRGTTRTLRRQIPLAKAEELDPGLAQALQEQEEDATLYVLQGDIHVAGLQSLAEAMAEEPESTAKLVIDTSEAGAITEQAKDEIRRLAEHYVSPEREVVVVDADPQDRELAESVGMKAFPTLDEAAAWCAGEDPSEAPAG</sequence>
<evidence type="ECO:0000256" key="5">
    <source>
        <dbReference type="ARBA" id="ARBA00049534"/>
    </source>
</evidence>
<dbReference type="NCBIfam" id="TIGR03814">
    <property type="entry name" value="Gln_ase"/>
    <property type="match status" value="1"/>
</dbReference>
<evidence type="ECO:0000256" key="1">
    <source>
        <dbReference type="ARBA" id="ARBA00011076"/>
    </source>
</evidence>
<comment type="caution">
    <text evidence="8">The sequence shown here is derived from an EMBL/GenBank/DDBJ whole genome shotgun (WGS) entry which is preliminary data.</text>
</comment>
<dbReference type="Pfam" id="PF04960">
    <property type="entry name" value="Glutaminase"/>
    <property type="match status" value="1"/>
</dbReference>
<evidence type="ECO:0000256" key="3">
    <source>
        <dbReference type="ARBA" id="ARBA00012918"/>
    </source>
</evidence>
<protein>
    <recommendedName>
        <fullName evidence="6 7">Glutaminase</fullName>
        <ecNumber evidence="3 7">3.5.1.2</ecNumber>
    </recommendedName>
</protein>
<dbReference type="SUPFAM" id="SSF56601">
    <property type="entry name" value="beta-lactamase/transpeptidase-like"/>
    <property type="match status" value="1"/>
</dbReference>
<feature type="binding site" evidence="7">
    <location>
        <position position="193"/>
    </location>
    <ligand>
        <name>substrate</name>
    </ligand>
</feature>
<evidence type="ECO:0000313" key="8">
    <source>
        <dbReference type="EMBL" id="GGA16639.1"/>
    </source>
</evidence>
<dbReference type="PANTHER" id="PTHR12544:SF29">
    <property type="entry name" value="GLUTAMINASE"/>
    <property type="match status" value="1"/>
</dbReference>
<keyword evidence="9" id="KW-1185">Reference proteome</keyword>
<evidence type="ECO:0000256" key="4">
    <source>
        <dbReference type="ARBA" id="ARBA00022801"/>
    </source>
</evidence>
<dbReference type="FunFam" id="3.40.710.10:FF:000005">
    <property type="entry name" value="Glutaminase"/>
    <property type="match status" value="1"/>
</dbReference>
<comment type="catalytic activity">
    <reaction evidence="5 7">
        <text>L-glutamine + H2O = L-glutamate + NH4(+)</text>
        <dbReference type="Rhea" id="RHEA:15889"/>
        <dbReference type="ChEBI" id="CHEBI:15377"/>
        <dbReference type="ChEBI" id="CHEBI:28938"/>
        <dbReference type="ChEBI" id="CHEBI:29985"/>
        <dbReference type="ChEBI" id="CHEBI:58359"/>
        <dbReference type="EC" id="3.5.1.2"/>
    </reaction>
</comment>
<dbReference type="InterPro" id="IPR012338">
    <property type="entry name" value="Beta-lactam/transpept-like"/>
</dbReference>
<feature type="binding site" evidence="7">
    <location>
        <position position="162"/>
    </location>
    <ligand>
        <name>substrate</name>
    </ligand>
</feature>
<name>A0A8J2TYH8_9MICO</name>
<feature type="binding site" evidence="7">
    <location>
        <position position="263"/>
    </location>
    <ligand>
        <name>substrate</name>
    </ligand>
</feature>
<gene>
    <name evidence="7 8" type="primary">glsA</name>
    <name evidence="8" type="ORF">GCM10011333_19700</name>
</gene>
<dbReference type="Proteomes" id="UP000616114">
    <property type="component" value="Unassembled WGS sequence"/>
</dbReference>
<dbReference type="Gene3D" id="3.30.750.24">
    <property type="entry name" value="STAS domain"/>
    <property type="match status" value="1"/>
</dbReference>
<evidence type="ECO:0000256" key="2">
    <source>
        <dbReference type="ARBA" id="ARBA00011881"/>
    </source>
</evidence>
<feature type="binding site" evidence="7">
    <location>
        <position position="169"/>
    </location>
    <ligand>
        <name>substrate</name>
    </ligand>
</feature>